<dbReference type="Proteomes" id="UP000199645">
    <property type="component" value="Unassembled WGS sequence"/>
</dbReference>
<evidence type="ECO:0000259" key="1">
    <source>
        <dbReference type="PROSITE" id="PS51819"/>
    </source>
</evidence>
<dbReference type="PANTHER" id="PTHR35908">
    <property type="entry name" value="HYPOTHETICAL FUSION PROTEIN"/>
    <property type="match status" value="1"/>
</dbReference>
<dbReference type="AlphaFoldDB" id="A0A1I2HCZ7"/>
<dbReference type="OrthoDB" id="4211373at2"/>
<dbReference type="Pfam" id="PF18029">
    <property type="entry name" value="Glyoxalase_6"/>
    <property type="match status" value="1"/>
</dbReference>
<name>A0A1I2HCZ7_9ACTN</name>
<dbReference type="GO" id="GO:0051213">
    <property type="term" value="F:dioxygenase activity"/>
    <property type="evidence" value="ECO:0007669"/>
    <property type="project" value="UniProtKB-KW"/>
</dbReference>
<dbReference type="PROSITE" id="PS51819">
    <property type="entry name" value="VOC"/>
    <property type="match status" value="1"/>
</dbReference>
<dbReference type="SUPFAM" id="SSF54593">
    <property type="entry name" value="Glyoxalase/Bleomycin resistance protein/Dihydroxybiphenyl dioxygenase"/>
    <property type="match status" value="1"/>
</dbReference>
<accession>A0A1I2HCZ7</accession>
<evidence type="ECO:0000313" key="2">
    <source>
        <dbReference type="EMBL" id="SFF27170.1"/>
    </source>
</evidence>
<dbReference type="STRING" id="35752.SAMN05421541_10825"/>
<dbReference type="Gene3D" id="3.10.180.10">
    <property type="entry name" value="2,3-Dihydroxybiphenyl 1,2-Dioxygenase, domain 1"/>
    <property type="match status" value="1"/>
</dbReference>
<proteinExistence type="predicted"/>
<dbReference type="EMBL" id="FONV01000008">
    <property type="protein sequence ID" value="SFF27170.1"/>
    <property type="molecule type" value="Genomic_DNA"/>
</dbReference>
<keyword evidence="2" id="KW-0223">Dioxygenase</keyword>
<dbReference type="InterPro" id="IPR041581">
    <property type="entry name" value="Glyoxalase_6"/>
</dbReference>
<dbReference type="PANTHER" id="PTHR35908:SF1">
    <property type="entry name" value="CONSERVED PROTEIN"/>
    <property type="match status" value="1"/>
</dbReference>
<protein>
    <submittedName>
        <fullName evidence="2">Glyoxalase/Bleomycin resistance protein/Dioxygenase superfamily protein</fullName>
    </submittedName>
</protein>
<reference evidence="2 3" key="1">
    <citation type="submission" date="2016-10" db="EMBL/GenBank/DDBJ databases">
        <authorList>
            <person name="de Groot N.N."/>
        </authorList>
    </citation>
    <scope>NUCLEOTIDE SEQUENCE [LARGE SCALE GENOMIC DNA]</scope>
    <source>
        <strain evidence="2 3">DSM 43019</strain>
    </source>
</reference>
<dbReference type="RefSeq" id="WP_093616759.1">
    <property type="nucleotide sequence ID" value="NZ_BOMT01000085.1"/>
</dbReference>
<sequence>MTVPILRAFVLDTTDARRLAEFYRQLLDLEYREGDEPPPAGSDDPRGRSWLQLRARDGAFRLSFQQTSGVRPTSWPGDEVPQQAHLDTSVDSVEELDRQHDRILALGGTLRFDRSDDPEEPLRAYADPDGHIVCVFVG</sequence>
<dbReference type="InterPro" id="IPR037523">
    <property type="entry name" value="VOC_core"/>
</dbReference>
<organism evidence="2 3">
    <name type="scientific">Actinoplanes philippinensis</name>
    <dbReference type="NCBI Taxonomy" id="35752"/>
    <lineage>
        <taxon>Bacteria</taxon>
        <taxon>Bacillati</taxon>
        <taxon>Actinomycetota</taxon>
        <taxon>Actinomycetes</taxon>
        <taxon>Micromonosporales</taxon>
        <taxon>Micromonosporaceae</taxon>
        <taxon>Actinoplanes</taxon>
    </lineage>
</organism>
<feature type="domain" description="VOC" evidence="1">
    <location>
        <begin position="5"/>
        <end position="138"/>
    </location>
</feature>
<dbReference type="InterPro" id="IPR029068">
    <property type="entry name" value="Glyas_Bleomycin-R_OHBP_Dase"/>
</dbReference>
<keyword evidence="3" id="KW-1185">Reference proteome</keyword>
<gene>
    <name evidence="2" type="ORF">SAMN05421541_10825</name>
</gene>
<evidence type="ECO:0000313" key="3">
    <source>
        <dbReference type="Proteomes" id="UP000199645"/>
    </source>
</evidence>
<keyword evidence="2" id="KW-0560">Oxidoreductase</keyword>